<feature type="compositionally biased region" description="Pro residues" evidence="1">
    <location>
        <begin position="1"/>
        <end position="10"/>
    </location>
</feature>
<reference evidence="3 4" key="1">
    <citation type="submission" date="2024-01" db="EMBL/GenBank/DDBJ databases">
        <title>Genome assemblies of Stephania.</title>
        <authorList>
            <person name="Yang L."/>
        </authorList>
    </citation>
    <scope>NUCLEOTIDE SEQUENCE [LARGE SCALE GENOMIC DNA]</scope>
    <source>
        <strain evidence="3">YNDBR</strain>
        <tissue evidence="3">Leaf</tissue>
    </source>
</reference>
<dbReference type="InterPro" id="IPR039694">
    <property type="entry name" value="WDR11"/>
</dbReference>
<dbReference type="InterPro" id="IPR057853">
    <property type="entry name" value="Beta-prop_WDR11_2nd"/>
</dbReference>
<evidence type="ECO:0000259" key="2">
    <source>
        <dbReference type="Pfam" id="PF23752"/>
    </source>
</evidence>
<name>A0AAP0L0T6_9MAGN</name>
<protein>
    <recommendedName>
        <fullName evidence="2">WDR11 second beta-propeller domain-containing protein</fullName>
    </recommendedName>
</protein>
<dbReference type="PANTHER" id="PTHR14593:SF5">
    <property type="entry name" value="WD REPEAT-CONTAINING PROTEIN 11"/>
    <property type="match status" value="1"/>
</dbReference>
<dbReference type="EMBL" id="JBBNAF010000002">
    <property type="protein sequence ID" value="KAK9162357.1"/>
    <property type="molecule type" value="Genomic_DNA"/>
</dbReference>
<keyword evidence="4" id="KW-1185">Reference proteome</keyword>
<evidence type="ECO:0000313" key="4">
    <source>
        <dbReference type="Proteomes" id="UP001420932"/>
    </source>
</evidence>
<evidence type="ECO:0000313" key="3">
    <source>
        <dbReference type="EMBL" id="KAK9162357.1"/>
    </source>
</evidence>
<dbReference type="PANTHER" id="PTHR14593">
    <property type="entry name" value="WD REPEAT-CONTAINING PROTEIN 11"/>
    <property type="match status" value="1"/>
</dbReference>
<organism evidence="3 4">
    <name type="scientific">Stephania yunnanensis</name>
    <dbReference type="NCBI Taxonomy" id="152371"/>
    <lineage>
        <taxon>Eukaryota</taxon>
        <taxon>Viridiplantae</taxon>
        <taxon>Streptophyta</taxon>
        <taxon>Embryophyta</taxon>
        <taxon>Tracheophyta</taxon>
        <taxon>Spermatophyta</taxon>
        <taxon>Magnoliopsida</taxon>
        <taxon>Ranunculales</taxon>
        <taxon>Menispermaceae</taxon>
        <taxon>Menispermoideae</taxon>
        <taxon>Cissampelideae</taxon>
        <taxon>Stephania</taxon>
    </lineage>
</organism>
<comment type="caution">
    <text evidence="3">The sequence shown here is derived from an EMBL/GenBank/DDBJ whole genome shotgun (WGS) entry which is preliminary data.</text>
</comment>
<dbReference type="AlphaFoldDB" id="A0AAP0L0T6"/>
<dbReference type="GO" id="GO:0005737">
    <property type="term" value="C:cytoplasm"/>
    <property type="evidence" value="ECO:0007669"/>
    <property type="project" value="TreeGrafter"/>
</dbReference>
<sequence>MSAPPTPPHPLTEITKSHERRRSRGPPHQNPQIPRETKSQRNRSPAKSVFTATFIAPNQLFIFIAPNQFLIFTATYIPTISRLSDRLVSVSSLLSTLVSPSLAQPVALVSPSLSGHRPPNPQPPTNLLSRSLALNSLSLVSLSLAQPVTPVSLVSLVYPSLSGHHPPNPRPPTSRPRTPLLPGSTALLWSSSRCSAPVVLFFSPRLCFSRLSHRALIQSPLRPICSLIVLSFSPRLAVFHCVFTPMRGLRWLGNSRLVSFSYSQANEKAGGYNNKLVVTRVRSGLNRIFRVMQKPERAPIRALRDSSSGRESEKHAPSMPACFCRKSTSLEKELSQSCNMTIAGLVLGDVSTPKGVVGGGAGDGVGPMVLFSSYRNGSETEWRNSVSDPFLIRNGSETEIMHSVSDPLLIRDVSETECIISISDPLLIKNGSETECNYNSTILKNFHFSSVSVPFLIFVSNPSLIRNGIYSISNPLIRL</sequence>
<proteinExistence type="predicted"/>
<dbReference type="Pfam" id="PF23752">
    <property type="entry name" value="Beta-prop_WDR11_2nd"/>
    <property type="match status" value="1"/>
</dbReference>
<dbReference type="Proteomes" id="UP001420932">
    <property type="component" value="Unassembled WGS sequence"/>
</dbReference>
<accession>A0AAP0L0T6</accession>
<feature type="domain" description="WDR11 second beta-propeller" evidence="2">
    <location>
        <begin position="244"/>
        <end position="310"/>
    </location>
</feature>
<gene>
    <name evidence="3" type="ORF">Syun_003259</name>
</gene>
<feature type="region of interest" description="Disordered" evidence="1">
    <location>
        <begin position="1"/>
        <end position="45"/>
    </location>
</feature>
<evidence type="ECO:0000256" key="1">
    <source>
        <dbReference type="SAM" id="MobiDB-lite"/>
    </source>
</evidence>